<dbReference type="InterPro" id="IPR029058">
    <property type="entry name" value="AB_hydrolase_fold"/>
</dbReference>
<dbReference type="SUPFAM" id="SSF53474">
    <property type="entry name" value="alpha/beta-Hydrolases"/>
    <property type="match status" value="1"/>
</dbReference>
<protein>
    <recommendedName>
        <fullName evidence="2">Serine hydrolase domain-containing protein</fullName>
    </recommendedName>
</protein>
<evidence type="ECO:0000259" key="2">
    <source>
        <dbReference type="Pfam" id="PF03959"/>
    </source>
</evidence>
<dbReference type="Pfam" id="PF03959">
    <property type="entry name" value="FSH1"/>
    <property type="match status" value="1"/>
</dbReference>
<evidence type="ECO:0000313" key="3">
    <source>
        <dbReference type="EMBL" id="HFC93072.1"/>
    </source>
</evidence>
<gene>
    <name evidence="3" type="ORF">ENJ51_09700</name>
</gene>
<dbReference type="EMBL" id="DRMS01000362">
    <property type="protein sequence ID" value="HFC93072.1"/>
    <property type="molecule type" value="Genomic_DNA"/>
</dbReference>
<dbReference type="Proteomes" id="UP000885750">
    <property type="component" value="Unassembled WGS sequence"/>
</dbReference>
<dbReference type="AlphaFoldDB" id="A0A7V2T0X4"/>
<name>A0A7V2T0X4_LEUMU</name>
<feature type="signal peptide" evidence="1">
    <location>
        <begin position="1"/>
        <end position="21"/>
    </location>
</feature>
<dbReference type="Gene3D" id="3.40.50.1820">
    <property type="entry name" value="alpha/beta hydrolase"/>
    <property type="match status" value="1"/>
</dbReference>
<accession>A0A7V2T0X4</accession>
<reference evidence="3" key="1">
    <citation type="journal article" date="2020" name="mSystems">
        <title>Genome- and Community-Level Interaction Insights into Carbon Utilization and Element Cycling Functions of Hydrothermarchaeota in Hydrothermal Sediment.</title>
        <authorList>
            <person name="Zhou Z."/>
            <person name="Liu Y."/>
            <person name="Xu W."/>
            <person name="Pan J."/>
            <person name="Luo Z.H."/>
            <person name="Li M."/>
        </authorList>
    </citation>
    <scope>NUCLEOTIDE SEQUENCE [LARGE SCALE GENOMIC DNA]</scope>
    <source>
        <strain evidence="3">HyVt-493</strain>
    </source>
</reference>
<evidence type="ECO:0000256" key="1">
    <source>
        <dbReference type="SAM" id="SignalP"/>
    </source>
</evidence>
<feature type="chain" id="PRO_5031061754" description="Serine hydrolase domain-containing protein" evidence="1">
    <location>
        <begin position="22"/>
        <end position="269"/>
    </location>
</feature>
<sequence>MIKNLLLFILILVLMAGCSTASSSFSNKASQSGFKTIYLQGLNYRHTVYKNNHNNNKGILHVYLGGDGTPWFKGRYITQDPTPLKPVMLDLMKMDKMPSIYLGRPCYHQIKMPANCDNSLWTNKRYSLLVVNSMVAALNRYIQQHRITSIRLFGFSGGGTLAMLIAPHIAEVRTIVTLAGNLDTKAWILHHGYSPLIGSLNPATLPPLSVHIQQLHLLGKNDKNILASMIRPVVKQQYNAKFLELKQADHHCCWVKHWKKILDGLGATS</sequence>
<dbReference type="InterPro" id="IPR005645">
    <property type="entry name" value="FSH-like_dom"/>
</dbReference>
<proteinExistence type="predicted"/>
<organism evidence="3">
    <name type="scientific">Leucothrix mucor</name>
    <dbReference type="NCBI Taxonomy" id="45248"/>
    <lineage>
        <taxon>Bacteria</taxon>
        <taxon>Pseudomonadati</taxon>
        <taxon>Pseudomonadota</taxon>
        <taxon>Gammaproteobacteria</taxon>
        <taxon>Thiotrichales</taxon>
        <taxon>Thiotrichaceae</taxon>
        <taxon>Leucothrix</taxon>
    </lineage>
</organism>
<comment type="caution">
    <text evidence="3">The sequence shown here is derived from an EMBL/GenBank/DDBJ whole genome shotgun (WGS) entry which is preliminary data.</text>
</comment>
<feature type="domain" description="Serine hydrolase" evidence="2">
    <location>
        <begin position="123"/>
        <end position="247"/>
    </location>
</feature>
<keyword evidence="1" id="KW-0732">Signal</keyword>
<dbReference type="PROSITE" id="PS51257">
    <property type="entry name" value="PROKAR_LIPOPROTEIN"/>
    <property type="match status" value="1"/>
</dbReference>